<evidence type="ECO:0000256" key="1">
    <source>
        <dbReference type="SAM" id="Phobius"/>
    </source>
</evidence>
<dbReference type="InterPro" id="IPR050623">
    <property type="entry name" value="Glucan_succinyl_AcylTrfase"/>
</dbReference>
<evidence type="ECO:0000313" key="4">
    <source>
        <dbReference type="Proteomes" id="UP000886476"/>
    </source>
</evidence>
<feature type="transmembrane region" description="Helical" evidence="1">
    <location>
        <begin position="358"/>
        <end position="380"/>
    </location>
</feature>
<feature type="transmembrane region" description="Helical" evidence="1">
    <location>
        <begin position="97"/>
        <end position="119"/>
    </location>
</feature>
<keyword evidence="1" id="KW-1133">Transmembrane helix</keyword>
<feature type="transmembrane region" description="Helical" evidence="1">
    <location>
        <begin position="290"/>
        <end position="311"/>
    </location>
</feature>
<feature type="transmembrane region" description="Helical" evidence="1">
    <location>
        <begin position="224"/>
        <end position="245"/>
    </location>
</feature>
<keyword evidence="4" id="KW-1185">Reference proteome</keyword>
<name>A0ABX2CFK4_9BRAD</name>
<dbReference type="PANTHER" id="PTHR36927">
    <property type="entry name" value="BLR4337 PROTEIN"/>
    <property type="match status" value="1"/>
</dbReference>
<dbReference type="EMBL" id="JABFDN010000005">
    <property type="protein sequence ID" value="NPU66994.1"/>
    <property type="molecule type" value="Genomic_DNA"/>
</dbReference>
<feature type="transmembrane region" description="Helical" evidence="1">
    <location>
        <begin position="139"/>
        <end position="163"/>
    </location>
</feature>
<dbReference type="RefSeq" id="WP_172112080.1">
    <property type="nucleotide sequence ID" value="NZ_JABFDM010000002.1"/>
</dbReference>
<accession>A0ABX2CFK4</accession>
<dbReference type="Proteomes" id="UP000886476">
    <property type="component" value="Unassembled WGS sequence"/>
</dbReference>
<keyword evidence="3" id="KW-0808">Transferase</keyword>
<dbReference type="InterPro" id="IPR002656">
    <property type="entry name" value="Acyl_transf_3_dom"/>
</dbReference>
<keyword evidence="3" id="KW-0012">Acyltransferase</keyword>
<feature type="transmembrane region" description="Helical" evidence="1">
    <location>
        <begin position="28"/>
        <end position="46"/>
    </location>
</feature>
<protein>
    <submittedName>
        <fullName evidence="3">Acyltransferase</fullName>
    </submittedName>
</protein>
<reference evidence="3" key="1">
    <citation type="submission" date="2020-05" db="EMBL/GenBank/DDBJ databases">
        <title>Nod-independent and nitrogen-fixing Bradyrhizobium aeschynomene sp. nov. isolated from nodules of Aeschynomene indica.</title>
        <authorList>
            <person name="Zhang Z."/>
        </authorList>
    </citation>
    <scope>NUCLEOTIDE SEQUENCE</scope>
    <source>
        <strain evidence="3">83012</strain>
    </source>
</reference>
<feature type="transmembrane region" description="Helical" evidence="1">
    <location>
        <begin position="183"/>
        <end position="204"/>
    </location>
</feature>
<evidence type="ECO:0000259" key="2">
    <source>
        <dbReference type="Pfam" id="PF01757"/>
    </source>
</evidence>
<dbReference type="Pfam" id="PF01757">
    <property type="entry name" value="Acyl_transf_3"/>
    <property type="match status" value="1"/>
</dbReference>
<comment type="caution">
    <text evidence="3">The sequence shown here is derived from an EMBL/GenBank/DDBJ whole genome shotgun (WGS) entry which is preliminary data.</text>
</comment>
<dbReference type="PANTHER" id="PTHR36927:SF4">
    <property type="entry name" value="BLR5718 PROTEIN"/>
    <property type="match status" value="1"/>
</dbReference>
<feature type="transmembrane region" description="Helical" evidence="1">
    <location>
        <begin position="332"/>
        <end position="352"/>
    </location>
</feature>
<keyword evidence="1" id="KW-0812">Transmembrane</keyword>
<feature type="domain" description="Acyltransferase 3" evidence="2">
    <location>
        <begin position="22"/>
        <end position="376"/>
    </location>
</feature>
<dbReference type="GO" id="GO:0016746">
    <property type="term" value="F:acyltransferase activity"/>
    <property type="evidence" value="ECO:0007669"/>
    <property type="project" value="UniProtKB-KW"/>
</dbReference>
<sequence length="390" mass="43467">MHDRVNPNLQQAETAGERIVPLDRARTFITLSVVLYHAAINYTYFGQGGDRMHWLGFDLVALFNDSYFMSCMFFISGLFVPASLARRGASGYLGRRALRLGVPYIVSIFVIMPIAYYRYYVAEDQFTTVWERMITTGPWPSGSAWFLGVLLIFDLFAALAWTLAPRTIPALGRLAGTLLRAPLTGFAVFLVLANAAYLPPHLGFGDGLWFMPGHFPLPLQASRALLYPTFFIAGIAIGAAGLRTGPFSQDGALVQRWAVWFGLSYGCYGLILLLAYAHHNWIADFDSPPLWWRAAYGCTVASFCASMAFGVPTFFLRWARATLSLMDRMQPSAYGIYLLHFLPLLWLQYLVFDPAWPAAVKFAIVLVGTLFVSWGAAALLRRVPLVARII</sequence>
<keyword evidence="1" id="KW-0472">Membrane</keyword>
<feature type="transmembrane region" description="Helical" evidence="1">
    <location>
        <begin position="66"/>
        <end position="85"/>
    </location>
</feature>
<gene>
    <name evidence="3" type="ORF">HL667_18465</name>
</gene>
<evidence type="ECO:0000313" key="3">
    <source>
        <dbReference type="EMBL" id="NPU66994.1"/>
    </source>
</evidence>
<feature type="transmembrane region" description="Helical" evidence="1">
    <location>
        <begin position="257"/>
        <end position="278"/>
    </location>
</feature>
<organism evidence="3 4">
    <name type="scientific">Bradyrhizobium aeschynomenes</name>
    <dbReference type="NCBI Taxonomy" id="2734909"/>
    <lineage>
        <taxon>Bacteria</taxon>
        <taxon>Pseudomonadati</taxon>
        <taxon>Pseudomonadota</taxon>
        <taxon>Alphaproteobacteria</taxon>
        <taxon>Hyphomicrobiales</taxon>
        <taxon>Nitrobacteraceae</taxon>
        <taxon>Bradyrhizobium</taxon>
    </lineage>
</organism>
<proteinExistence type="predicted"/>